<dbReference type="RefSeq" id="WP_169066345.1">
    <property type="nucleotide sequence ID" value="NZ_SPMY01000024.1"/>
</dbReference>
<reference evidence="1 2" key="1">
    <citation type="submission" date="2019-03" db="EMBL/GenBank/DDBJ databases">
        <title>Metabolic reconstructions from genomes of highly enriched 'Candidatus Accumulibacter' and 'Candidatus Competibacter' bioreactor populations.</title>
        <authorList>
            <person name="Annavajhala M.K."/>
            <person name="Welles L."/>
            <person name="Abbas B."/>
            <person name="Sorokin D."/>
            <person name="Park H."/>
            <person name="Van Loosdrecht M."/>
            <person name="Chandran K."/>
        </authorList>
    </citation>
    <scope>NUCLEOTIDE SEQUENCE [LARGE SCALE GENOMIC DNA]</scope>
    <source>
        <strain evidence="1 2">SBR_S</strain>
    </source>
</reference>
<sequence length="63" mass="7136">MSMIGRRVVRLEKACPSGLEALSDQELQVRIDEMCTRPDVQAWIAQGEDDDPERVPVLRLLSL</sequence>
<evidence type="ECO:0000313" key="2">
    <source>
        <dbReference type="Proteomes" id="UP000749010"/>
    </source>
</evidence>
<protein>
    <submittedName>
        <fullName evidence="1">Uncharacterized protein</fullName>
    </submittedName>
</protein>
<keyword evidence="2" id="KW-1185">Reference proteome</keyword>
<name>A0ABX1TUJ4_9PROT</name>
<dbReference type="Proteomes" id="UP000749010">
    <property type="component" value="Unassembled WGS sequence"/>
</dbReference>
<accession>A0ABX1TUJ4</accession>
<dbReference type="EMBL" id="SPMY01000024">
    <property type="protein sequence ID" value="NMQ27885.1"/>
    <property type="molecule type" value="Genomic_DNA"/>
</dbReference>
<gene>
    <name evidence="1" type="ORF">E4Q23_09010</name>
</gene>
<proteinExistence type="predicted"/>
<evidence type="ECO:0000313" key="1">
    <source>
        <dbReference type="EMBL" id="NMQ27885.1"/>
    </source>
</evidence>
<organism evidence="1 2">
    <name type="scientific">Candidatus Accumulibacter phosphatis</name>
    <dbReference type="NCBI Taxonomy" id="327160"/>
    <lineage>
        <taxon>Bacteria</taxon>
        <taxon>Pseudomonadati</taxon>
        <taxon>Pseudomonadota</taxon>
        <taxon>Betaproteobacteria</taxon>
        <taxon>Candidatus Accumulibacter</taxon>
    </lineage>
</organism>
<comment type="caution">
    <text evidence="1">The sequence shown here is derived from an EMBL/GenBank/DDBJ whole genome shotgun (WGS) entry which is preliminary data.</text>
</comment>